<gene>
    <name evidence="2" type="ORF">ABIE19_002596</name>
</gene>
<dbReference type="Proteomes" id="UP001549313">
    <property type="component" value="Unassembled WGS sequence"/>
</dbReference>
<comment type="caution">
    <text evidence="2">The sequence shown here is derived from an EMBL/GenBank/DDBJ whole genome shotgun (WGS) entry which is preliminary data.</text>
</comment>
<dbReference type="EMBL" id="JBEPTF010000003">
    <property type="protein sequence ID" value="MET4684659.1"/>
    <property type="molecule type" value="Genomic_DNA"/>
</dbReference>
<organism evidence="2 3">
    <name type="scientific">Brevundimonas faecalis</name>
    <dbReference type="NCBI Taxonomy" id="947378"/>
    <lineage>
        <taxon>Bacteria</taxon>
        <taxon>Pseudomonadati</taxon>
        <taxon>Pseudomonadota</taxon>
        <taxon>Alphaproteobacteria</taxon>
        <taxon>Caulobacterales</taxon>
        <taxon>Caulobacteraceae</taxon>
        <taxon>Brevundimonas</taxon>
    </lineage>
</organism>
<feature type="compositionally biased region" description="Basic and acidic residues" evidence="1">
    <location>
        <begin position="168"/>
        <end position="177"/>
    </location>
</feature>
<feature type="region of interest" description="Disordered" evidence="1">
    <location>
        <begin position="162"/>
        <end position="216"/>
    </location>
</feature>
<protein>
    <submittedName>
        <fullName evidence="2">Uncharacterized protein</fullName>
    </submittedName>
</protein>
<feature type="compositionally biased region" description="Basic residues" evidence="1">
    <location>
        <begin position="199"/>
        <end position="208"/>
    </location>
</feature>
<sequence>MLAAMTETYRIRSPETWLQARDDYLAGLTAEAVCRRHDLGLSAFRSRARKQGWRRTDQGDASSTPPDDDLGLSIYDDVGIDEQIHMARQRFNQALHHGKPMEAARWRRLWRELCDERDALDADLLPHMSPSEIQDMLAAEADADDIAEEVQRLSAALRRALPASPDPARPENVHDVHPVFSSADSPPDADPPPLLPRAERRRQQRALRRSGAQTGT</sequence>
<proteinExistence type="predicted"/>
<keyword evidence="3" id="KW-1185">Reference proteome</keyword>
<accession>A0ABV2RDK7</accession>
<evidence type="ECO:0000256" key="1">
    <source>
        <dbReference type="SAM" id="MobiDB-lite"/>
    </source>
</evidence>
<reference evidence="2 3" key="1">
    <citation type="submission" date="2024-06" db="EMBL/GenBank/DDBJ databases">
        <title>Sorghum-associated microbial communities from plants grown in Nebraska, USA.</title>
        <authorList>
            <person name="Schachtman D."/>
        </authorList>
    </citation>
    <scope>NUCLEOTIDE SEQUENCE [LARGE SCALE GENOMIC DNA]</scope>
    <source>
        <strain evidence="2 3">2814</strain>
    </source>
</reference>
<evidence type="ECO:0000313" key="2">
    <source>
        <dbReference type="EMBL" id="MET4684659.1"/>
    </source>
</evidence>
<evidence type="ECO:0000313" key="3">
    <source>
        <dbReference type="Proteomes" id="UP001549313"/>
    </source>
</evidence>
<name>A0ABV2RDK7_9CAUL</name>